<dbReference type="PROSITE" id="PS51257">
    <property type="entry name" value="PROKAR_LIPOPROTEIN"/>
    <property type="match status" value="1"/>
</dbReference>
<dbReference type="EMBL" id="LAZR01006571">
    <property type="protein sequence ID" value="KKM91176.1"/>
    <property type="molecule type" value="Genomic_DNA"/>
</dbReference>
<name>A0A0F9LVP9_9ZZZZ</name>
<reference evidence="1" key="1">
    <citation type="journal article" date="2015" name="Nature">
        <title>Complex archaea that bridge the gap between prokaryotes and eukaryotes.</title>
        <authorList>
            <person name="Spang A."/>
            <person name="Saw J.H."/>
            <person name="Jorgensen S.L."/>
            <person name="Zaremba-Niedzwiedzka K."/>
            <person name="Martijn J."/>
            <person name="Lind A.E."/>
            <person name="van Eijk R."/>
            <person name="Schleper C."/>
            <person name="Guy L."/>
            <person name="Ettema T.J."/>
        </authorList>
    </citation>
    <scope>NUCLEOTIDE SEQUENCE</scope>
</reference>
<organism evidence="1">
    <name type="scientific">marine sediment metagenome</name>
    <dbReference type="NCBI Taxonomy" id="412755"/>
    <lineage>
        <taxon>unclassified sequences</taxon>
        <taxon>metagenomes</taxon>
        <taxon>ecological metagenomes</taxon>
    </lineage>
</organism>
<comment type="caution">
    <text evidence="1">The sequence shown here is derived from an EMBL/GenBank/DDBJ whole genome shotgun (WGS) entry which is preliminary data.</text>
</comment>
<evidence type="ECO:0000313" key="1">
    <source>
        <dbReference type="EMBL" id="KKM91176.1"/>
    </source>
</evidence>
<gene>
    <name evidence="1" type="ORF">LCGC14_1231240</name>
</gene>
<accession>A0A0F9LVP9</accession>
<dbReference type="AlphaFoldDB" id="A0A0F9LVP9"/>
<protein>
    <submittedName>
        <fullName evidence="1">Uncharacterized protein</fullName>
    </submittedName>
</protein>
<proteinExistence type="predicted"/>
<sequence length="134" mass="14515">MRIKRRRSVAVVVSAMLVMGMLMACGGCAGTPVSRGYDVLNASDTVYGAAMTYIGDQYKAGKLSEDDKDKALVYAKQFRVAWRAAQAALVTYKRVEDAGGDMDQQNQILRVVIAAVLDAQTLLTEFTNIKEGGD</sequence>